<dbReference type="OrthoDB" id="10411696at2759"/>
<dbReference type="Gene3D" id="3.80.10.10">
    <property type="entry name" value="Ribonuclease Inhibitor"/>
    <property type="match status" value="1"/>
</dbReference>
<dbReference type="SUPFAM" id="SSF52047">
    <property type="entry name" value="RNI-like"/>
    <property type="match status" value="1"/>
</dbReference>
<accession>L7JVD4</accession>
<evidence type="ECO:0000313" key="1">
    <source>
        <dbReference type="EMBL" id="ELQ75448.1"/>
    </source>
</evidence>
<dbReference type="Proteomes" id="UP000011185">
    <property type="component" value="Unassembled WGS sequence"/>
</dbReference>
<name>L7JVD4_TRAHO</name>
<dbReference type="InterPro" id="IPR032675">
    <property type="entry name" value="LRR_dom_sf"/>
</dbReference>
<dbReference type="AlphaFoldDB" id="L7JVD4"/>
<keyword evidence="2" id="KW-1185">Reference proteome</keyword>
<protein>
    <submittedName>
        <fullName evidence="1">Putative LRR containing protein</fullName>
    </submittedName>
</protein>
<reference evidence="1 2" key="1">
    <citation type="journal article" date="2012" name="PLoS Pathog.">
        <title>The genome of the obligate intracellular parasite Trachipleistophora hominis: new insights into microsporidian genome dynamics and reductive evolution.</title>
        <authorList>
            <person name="Heinz E."/>
            <person name="Williams T.A."/>
            <person name="Nakjang S."/>
            <person name="Noel C.J."/>
            <person name="Swan D.C."/>
            <person name="Goldberg A.V."/>
            <person name="Harris S.R."/>
            <person name="Weinmaier T."/>
            <person name="Markert S."/>
            <person name="Becher D."/>
            <person name="Bernhardt J."/>
            <person name="Dagan T."/>
            <person name="Hacker C."/>
            <person name="Lucocq J.M."/>
            <person name="Schweder T."/>
            <person name="Rattei T."/>
            <person name="Hall N."/>
            <person name="Hirt R.P."/>
            <person name="Embley T.M."/>
        </authorList>
    </citation>
    <scope>NUCLEOTIDE SEQUENCE [LARGE SCALE GENOMIC DNA]</scope>
</reference>
<organism evidence="1 2">
    <name type="scientific">Trachipleistophora hominis</name>
    <name type="common">Microsporidian parasite</name>
    <dbReference type="NCBI Taxonomy" id="72359"/>
    <lineage>
        <taxon>Eukaryota</taxon>
        <taxon>Fungi</taxon>
        <taxon>Fungi incertae sedis</taxon>
        <taxon>Microsporidia</taxon>
        <taxon>Pleistophoridae</taxon>
        <taxon>Trachipleistophora</taxon>
    </lineage>
</organism>
<dbReference type="OMA" id="FAEANFR"/>
<proteinExistence type="predicted"/>
<evidence type="ECO:0000313" key="2">
    <source>
        <dbReference type="Proteomes" id="UP000011185"/>
    </source>
</evidence>
<dbReference type="HOGENOM" id="CLU_056990_0_0_1"/>
<gene>
    <name evidence="1" type="ORF">THOM_1605</name>
</gene>
<dbReference type="InParanoid" id="L7JVD4"/>
<sequence>MIINTITNILWHESLNHNLQCGLESLTLSGWGLEEKNIMMLRKFQNLRTLIVDSNHFKNEILENLPDQLETLEIIQKRNFYGANIKLVYFNSLALDKLKEHTNIRNLTFSGRFLRNTHIFACLPINLMVLKIMLSSRVDTLSPANILEKVTIKKLIIGLDEPNLSLRIYININPMKRQYYKTFDFLRNFIDFNSLDELVLETADGVVNIDKTTYRIK</sequence>
<dbReference type="VEuPathDB" id="MicrosporidiaDB:THOM_1605"/>
<dbReference type="EMBL" id="JH993962">
    <property type="protein sequence ID" value="ELQ75448.1"/>
    <property type="molecule type" value="Genomic_DNA"/>
</dbReference>